<name>A0A2W0CBV7_9BACL</name>
<organism evidence="3 4">
    <name type="scientific">Paenibacillus illinoisensis</name>
    <dbReference type="NCBI Taxonomy" id="59845"/>
    <lineage>
        <taxon>Bacteria</taxon>
        <taxon>Bacillati</taxon>
        <taxon>Bacillota</taxon>
        <taxon>Bacilli</taxon>
        <taxon>Bacillales</taxon>
        <taxon>Paenibacillaceae</taxon>
        <taxon>Paenibacillus</taxon>
    </lineage>
</organism>
<evidence type="ECO:0000313" key="3">
    <source>
        <dbReference type="EMBL" id="PYY30503.1"/>
    </source>
</evidence>
<dbReference type="PANTHER" id="PTHR34473">
    <property type="entry name" value="UPF0699 TRANSMEMBRANE PROTEIN YDBS"/>
    <property type="match status" value="1"/>
</dbReference>
<dbReference type="PIRSF" id="PIRSF026631">
    <property type="entry name" value="UCP026631"/>
    <property type="match status" value="1"/>
</dbReference>
<feature type="transmembrane region" description="Helical" evidence="1">
    <location>
        <begin position="42"/>
        <end position="62"/>
    </location>
</feature>
<evidence type="ECO:0000313" key="4">
    <source>
        <dbReference type="Proteomes" id="UP000247459"/>
    </source>
</evidence>
<dbReference type="PANTHER" id="PTHR34473:SF2">
    <property type="entry name" value="UPF0699 TRANSMEMBRANE PROTEIN YDBT"/>
    <property type="match status" value="1"/>
</dbReference>
<protein>
    <recommendedName>
        <fullName evidence="2">YdbS-like PH domain-containing protein</fullName>
    </recommendedName>
</protein>
<reference evidence="3 4" key="1">
    <citation type="submission" date="2018-01" db="EMBL/GenBank/DDBJ databases">
        <title>Genome sequence of the PGP bacterium Paenibacillus illinoisensis E3.</title>
        <authorList>
            <person name="Rolli E."/>
            <person name="Marasco R."/>
            <person name="Bessem C."/>
            <person name="Michoud G."/>
            <person name="Gaiarsa S."/>
            <person name="Borin S."/>
            <person name="Daffonchio D."/>
        </authorList>
    </citation>
    <scope>NUCLEOTIDE SEQUENCE [LARGE SCALE GENOMIC DNA]</scope>
    <source>
        <strain evidence="3 4">E3</strain>
    </source>
</reference>
<keyword evidence="1" id="KW-0472">Membrane</keyword>
<dbReference type="Pfam" id="PF03703">
    <property type="entry name" value="bPH_2"/>
    <property type="match status" value="2"/>
</dbReference>
<comment type="caution">
    <text evidence="3">The sequence shown here is derived from an EMBL/GenBank/DDBJ whole genome shotgun (WGS) entry which is preliminary data.</text>
</comment>
<dbReference type="InterPro" id="IPR014529">
    <property type="entry name" value="UCP026631"/>
</dbReference>
<dbReference type="AlphaFoldDB" id="A0A2W0CBV7"/>
<dbReference type="RefSeq" id="WP_110756768.1">
    <property type="nucleotide sequence ID" value="NZ_PRLG01000008.1"/>
</dbReference>
<accession>A0A2W0CBV7</accession>
<feature type="domain" description="YdbS-like PH" evidence="2">
    <location>
        <begin position="276"/>
        <end position="356"/>
    </location>
</feature>
<dbReference type="EMBL" id="PRLG01000008">
    <property type="protein sequence ID" value="PYY30503.1"/>
    <property type="molecule type" value="Genomic_DNA"/>
</dbReference>
<evidence type="ECO:0000256" key="1">
    <source>
        <dbReference type="SAM" id="Phobius"/>
    </source>
</evidence>
<dbReference type="OrthoDB" id="2195155at2"/>
<feature type="transmembrane region" description="Helical" evidence="1">
    <location>
        <begin position="383"/>
        <end position="416"/>
    </location>
</feature>
<dbReference type="Proteomes" id="UP000247459">
    <property type="component" value="Unassembled WGS sequence"/>
</dbReference>
<feature type="transmembrane region" description="Helical" evidence="1">
    <location>
        <begin position="12"/>
        <end position="36"/>
    </location>
</feature>
<dbReference type="InterPro" id="IPR005182">
    <property type="entry name" value="YdbS-like_PH"/>
</dbReference>
<feature type="domain" description="YdbS-like PH" evidence="2">
    <location>
        <begin position="64"/>
        <end position="144"/>
    </location>
</feature>
<feature type="transmembrane region" description="Helical" evidence="1">
    <location>
        <begin position="205"/>
        <end position="229"/>
    </location>
</feature>
<feature type="transmembrane region" description="Helical" evidence="1">
    <location>
        <begin position="249"/>
        <end position="274"/>
    </location>
</feature>
<gene>
    <name evidence="3" type="ORF">PIL02S_01063</name>
</gene>
<keyword evidence="1" id="KW-1133">Transmembrane helix</keyword>
<evidence type="ECO:0000259" key="2">
    <source>
        <dbReference type="Pfam" id="PF03703"/>
    </source>
</evidence>
<keyword evidence="1" id="KW-0812">Transmembrane</keyword>
<sequence>MNEPKHLHKLYMLFPFFSVMKSIIPILVLLIIKGVNWSKFPWYGYAAAIVLFTLPLILYGWFQWRKFSYTLQDDRIVLRQGIFVREEKSIYFSRIHSIQTQQPLIQRLLRLAQLKIETPGGSKEADGVLPALAVAEAERVEQWLYQKRNEAVKKAEAPLSAEHAEDLNSDEEGETLEQKEKHIQASAPIMQPEREVLLRLSAGRLFAGALTTMNLPLVVVFGTGVYSFADDLLPAHFYSSLVERAGQLPAIWWLGLVPVMFLLAWILSAVLFTIKYAGFTVEQEGGNITIVSGLLDRKKHVFSPGKVQAVEIREGLLRQPFGYAEVEIFVLTSETEKKMMLHPLLPLRDVNELLARIVPQFVMQPPANRPPDRARWLFLRWKLLGAALLGTAGTVFLGPMGAFLFLLIPLCAVWGYGCFKDEGLSIQGKLLTIRHRAISRRTALMRRPHVVTVDTVATRRQRSKSLLSVRARLMVNRGGFKAIFLEYGQANAVKEWFRQASDLTQK</sequence>
<proteinExistence type="predicted"/>